<evidence type="ECO:0000256" key="5">
    <source>
        <dbReference type="ARBA" id="ARBA00022695"/>
    </source>
</evidence>
<dbReference type="InterPro" id="IPR005248">
    <property type="entry name" value="NadD/NMNAT"/>
</dbReference>
<gene>
    <name evidence="10" type="primary">nadD</name>
    <name evidence="12" type="ORF">OW157_05435</name>
</gene>
<evidence type="ECO:0000256" key="9">
    <source>
        <dbReference type="ARBA" id="ARBA00048721"/>
    </source>
</evidence>
<comment type="caution">
    <text evidence="12">The sequence shown here is derived from an EMBL/GenBank/DDBJ whole genome shotgun (WGS) entry which is preliminary data.</text>
</comment>
<dbReference type="NCBIfam" id="TIGR00482">
    <property type="entry name" value="nicotinate (nicotinamide) nucleotide adenylyltransferase"/>
    <property type="match status" value="1"/>
</dbReference>
<comment type="catalytic activity">
    <reaction evidence="9 10">
        <text>nicotinate beta-D-ribonucleotide + ATP + H(+) = deamido-NAD(+) + diphosphate</text>
        <dbReference type="Rhea" id="RHEA:22860"/>
        <dbReference type="ChEBI" id="CHEBI:15378"/>
        <dbReference type="ChEBI" id="CHEBI:30616"/>
        <dbReference type="ChEBI" id="CHEBI:33019"/>
        <dbReference type="ChEBI" id="CHEBI:57502"/>
        <dbReference type="ChEBI" id="CHEBI:58437"/>
        <dbReference type="EC" id="2.7.7.18"/>
    </reaction>
</comment>
<dbReference type="EMBL" id="JAPRFR010000002">
    <property type="protein sequence ID" value="MCZ0726013.1"/>
    <property type="molecule type" value="Genomic_DNA"/>
</dbReference>
<dbReference type="GO" id="GO:0009435">
    <property type="term" value="P:NAD+ biosynthetic process"/>
    <property type="evidence" value="ECO:0007669"/>
    <property type="project" value="UniProtKB-UniRule"/>
</dbReference>
<evidence type="ECO:0000256" key="7">
    <source>
        <dbReference type="ARBA" id="ARBA00022840"/>
    </source>
</evidence>
<dbReference type="PANTHER" id="PTHR39321">
    <property type="entry name" value="NICOTINATE-NUCLEOTIDE ADENYLYLTRANSFERASE-RELATED"/>
    <property type="match status" value="1"/>
</dbReference>
<dbReference type="GO" id="GO:0004515">
    <property type="term" value="F:nicotinate-nucleotide adenylyltransferase activity"/>
    <property type="evidence" value="ECO:0007669"/>
    <property type="project" value="UniProtKB-UniRule"/>
</dbReference>
<dbReference type="AlphaFoldDB" id="A0A9X3JDP5"/>
<evidence type="ECO:0000313" key="13">
    <source>
        <dbReference type="Proteomes" id="UP001146670"/>
    </source>
</evidence>
<dbReference type="NCBIfam" id="NF000841">
    <property type="entry name" value="PRK00071.1-4"/>
    <property type="match status" value="1"/>
</dbReference>
<dbReference type="NCBIfam" id="TIGR00125">
    <property type="entry name" value="cyt_tran_rel"/>
    <property type="match status" value="1"/>
</dbReference>
<dbReference type="HAMAP" id="MF_00244">
    <property type="entry name" value="NaMN_adenylyltr"/>
    <property type="match status" value="1"/>
</dbReference>
<dbReference type="GO" id="GO:0005524">
    <property type="term" value="F:ATP binding"/>
    <property type="evidence" value="ECO:0007669"/>
    <property type="project" value="UniProtKB-KW"/>
</dbReference>
<feature type="domain" description="Cytidyltransferase-like" evidence="11">
    <location>
        <begin position="33"/>
        <end position="189"/>
    </location>
</feature>
<keyword evidence="13" id="KW-1185">Reference proteome</keyword>
<evidence type="ECO:0000256" key="8">
    <source>
        <dbReference type="ARBA" id="ARBA00023027"/>
    </source>
</evidence>
<name>A0A9X3JDP5_9LACT</name>
<dbReference type="RefSeq" id="WP_268752341.1">
    <property type="nucleotide sequence ID" value="NZ_JAPRFQ010000002.1"/>
</dbReference>
<dbReference type="EC" id="2.7.7.18" evidence="10"/>
<dbReference type="Proteomes" id="UP001146670">
    <property type="component" value="Unassembled WGS sequence"/>
</dbReference>
<keyword evidence="8 10" id="KW-0520">NAD</keyword>
<dbReference type="InterPro" id="IPR014729">
    <property type="entry name" value="Rossmann-like_a/b/a_fold"/>
</dbReference>
<dbReference type="Pfam" id="PF01467">
    <property type="entry name" value="CTP_transf_like"/>
    <property type="match status" value="1"/>
</dbReference>
<comment type="similarity">
    <text evidence="10">Belongs to the NadD family.</text>
</comment>
<evidence type="ECO:0000256" key="4">
    <source>
        <dbReference type="ARBA" id="ARBA00022679"/>
    </source>
</evidence>
<accession>A0A9X3JDP5</accession>
<evidence type="ECO:0000256" key="6">
    <source>
        <dbReference type="ARBA" id="ARBA00022741"/>
    </source>
</evidence>
<evidence type="ECO:0000256" key="10">
    <source>
        <dbReference type="HAMAP-Rule" id="MF_00244"/>
    </source>
</evidence>
<keyword evidence="7 10" id="KW-0067">ATP-binding</keyword>
<evidence type="ECO:0000256" key="1">
    <source>
        <dbReference type="ARBA" id="ARBA00002324"/>
    </source>
</evidence>
<evidence type="ECO:0000256" key="3">
    <source>
        <dbReference type="ARBA" id="ARBA00022642"/>
    </source>
</evidence>
<keyword evidence="3 10" id="KW-0662">Pyridine nucleotide biosynthesis</keyword>
<keyword evidence="4 10" id="KW-0808">Transferase</keyword>
<keyword evidence="5 10" id="KW-0548">Nucleotidyltransferase</keyword>
<dbReference type="CDD" id="cd02165">
    <property type="entry name" value="NMNAT"/>
    <property type="match status" value="1"/>
</dbReference>
<comment type="function">
    <text evidence="1 10">Catalyzes the reversible adenylation of nicotinate mononucleotide (NaMN) to nicotinic acid adenine dinucleotide (NaAD).</text>
</comment>
<dbReference type="SUPFAM" id="SSF52374">
    <property type="entry name" value="Nucleotidylyl transferase"/>
    <property type="match status" value="1"/>
</dbReference>
<sequence length="216" mass="24550">MGNFCQTKTLMKAPELVSQSQKLGETKKERVGILGGTFNPVHNGHTLIAEQVYNQLQLDRILFMPNAIPPHQTPKETLADDHRLNMLDLAIRDNDHFAIETIELDRKGKSYTVDTMEILTTLYPNTHFYFIIGGDMVADLDNWYRINDLVDLISFVGVKREGYSLETAYPIITVDIIGSDISSSAIRRKCAHGQSIRYLVAEEVRDYINEKGLYLD</sequence>
<comment type="pathway">
    <text evidence="2 10">Cofactor biosynthesis; NAD(+) biosynthesis; deamido-NAD(+) from nicotinate D-ribonucleotide: step 1/1.</text>
</comment>
<dbReference type="InterPro" id="IPR004821">
    <property type="entry name" value="Cyt_trans-like"/>
</dbReference>
<organism evidence="12 13">
    <name type="scientific">Aerococcus kribbianus</name>
    <dbReference type="NCBI Taxonomy" id="2999064"/>
    <lineage>
        <taxon>Bacteria</taxon>
        <taxon>Bacillati</taxon>
        <taxon>Bacillota</taxon>
        <taxon>Bacilli</taxon>
        <taxon>Lactobacillales</taxon>
        <taxon>Aerococcaceae</taxon>
        <taxon>Aerococcus</taxon>
    </lineage>
</organism>
<proteinExistence type="inferred from homology"/>
<dbReference type="NCBIfam" id="NF000840">
    <property type="entry name" value="PRK00071.1-3"/>
    <property type="match status" value="1"/>
</dbReference>
<reference evidence="12" key="1">
    <citation type="submission" date="2022-12" db="EMBL/GenBank/DDBJ databases">
        <title>Description and comparative metabolic analysis of Aerococcus sp. nov., isolated from the feces of a pig.</title>
        <authorList>
            <person name="Chang Y.-H."/>
        </authorList>
    </citation>
    <scope>NUCLEOTIDE SEQUENCE</scope>
    <source>
        <strain evidence="12">YH-aer222</strain>
    </source>
</reference>
<protein>
    <recommendedName>
        <fullName evidence="10">Probable nicotinate-nucleotide adenylyltransferase</fullName>
        <ecNumber evidence="10">2.7.7.18</ecNumber>
    </recommendedName>
    <alternativeName>
        <fullName evidence="10">Deamido-NAD(+) diphosphorylase</fullName>
    </alternativeName>
    <alternativeName>
        <fullName evidence="10">Deamido-NAD(+) pyrophosphorylase</fullName>
    </alternativeName>
    <alternativeName>
        <fullName evidence="10">Nicotinate mononucleotide adenylyltransferase</fullName>
        <shortName evidence="10">NaMN adenylyltransferase</shortName>
    </alternativeName>
</protein>
<evidence type="ECO:0000313" key="12">
    <source>
        <dbReference type="EMBL" id="MCZ0726013.1"/>
    </source>
</evidence>
<dbReference type="PANTHER" id="PTHR39321:SF3">
    <property type="entry name" value="PHOSPHOPANTETHEINE ADENYLYLTRANSFERASE"/>
    <property type="match status" value="1"/>
</dbReference>
<keyword evidence="6 10" id="KW-0547">Nucleotide-binding</keyword>
<evidence type="ECO:0000256" key="2">
    <source>
        <dbReference type="ARBA" id="ARBA00005019"/>
    </source>
</evidence>
<evidence type="ECO:0000259" key="11">
    <source>
        <dbReference type="Pfam" id="PF01467"/>
    </source>
</evidence>
<dbReference type="Gene3D" id="3.40.50.620">
    <property type="entry name" value="HUPs"/>
    <property type="match status" value="1"/>
</dbReference>